<dbReference type="InterPro" id="IPR031815">
    <property type="entry name" value="DUF5074"/>
</dbReference>
<dbReference type="EMBL" id="QRVJ01000002">
    <property type="protein sequence ID" value="RGS39305.1"/>
    <property type="molecule type" value="Genomic_DNA"/>
</dbReference>
<gene>
    <name evidence="1" type="ORF">DWX97_05160</name>
</gene>
<dbReference type="InterPro" id="IPR051200">
    <property type="entry name" value="Host-pathogen_enzymatic-act"/>
</dbReference>
<protein>
    <recommendedName>
        <fullName evidence="3">YncE family protein</fullName>
    </recommendedName>
</protein>
<dbReference type="Gene3D" id="2.130.10.10">
    <property type="entry name" value="YVTN repeat-like/Quinoprotein amine dehydrogenase"/>
    <property type="match status" value="1"/>
</dbReference>
<evidence type="ECO:0000313" key="2">
    <source>
        <dbReference type="Proteomes" id="UP000283341"/>
    </source>
</evidence>
<reference evidence="1 2" key="1">
    <citation type="submission" date="2018-08" db="EMBL/GenBank/DDBJ databases">
        <title>A genome reference for cultivated species of the human gut microbiota.</title>
        <authorList>
            <person name="Zou Y."/>
            <person name="Xue W."/>
            <person name="Luo G."/>
        </authorList>
    </citation>
    <scope>NUCLEOTIDE SEQUENCE [LARGE SCALE GENOMIC DNA]</scope>
    <source>
        <strain evidence="1 2">AF22-3AC</strain>
    </source>
</reference>
<dbReference type="PANTHER" id="PTHR47197:SF3">
    <property type="entry name" value="DIHYDRO-HEME D1 DEHYDROGENASE"/>
    <property type="match status" value="1"/>
</dbReference>
<evidence type="ECO:0000313" key="1">
    <source>
        <dbReference type="EMBL" id="RGS39305.1"/>
    </source>
</evidence>
<sequence length="354" mass="38482">MRKHWLFTVIAVTTFTGFSSCSDDDDVPTPPETPVTGAYILNTGGMGSNNSSLQLYDPRTNAISGDIFEKNNARKLGDTANDLYIYGSKMYIAVSTSGKIEVLNTKGANVIKTLTLKNEAEQPISPRFFTAAGDNVYFTAYDGTVSRIDTTSLEITGKLNLGGFPEALTNANGKLYINQSKYYTMPDGGNTISVVDIATFTKTKDLEVLLNPSEVSLTADNGKVYFVSVGDYADLRPTLQCIDPQTDIVTQICLASKVANKGNKMYILYSEWGVEDSKEISVLDLTTGVKTKFIDSKQFSNPYTIDIDPTSGNVYIGDVSYSSMSDMYVFDSEGNLINTFETGIGTAGAFFVTQ</sequence>
<evidence type="ECO:0008006" key="3">
    <source>
        <dbReference type="Google" id="ProtNLM"/>
    </source>
</evidence>
<name>A0A412IN15_9BACE</name>
<dbReference type="RefSeq" id="WP_118401951.1">
    <property type="nucleotide sequence ID" value="NZ_JADNFX010000005.1"/>
</dbReference>
<dbReference type="AlphaFoldDB" id="A0A412IN15"/>
<dbReference type="Proteomes" id="UP000283341">
    <property type="component" value="Unassembled WGS sequence"/>
</dbReference>
<organism evidence="1 2">
    <name type="scientific">Bacteroides cellulosilyticus</name>
    <dbReference type="NCBI Taxonomy" id="246787"/>
    <lineage>
        <taxon>Bacteria</taxon>
        <taxon>Pseudomonadati</taxon>
        <taxon>Bacteroidota</taxon>
        <taxon>Bacteroidia</taxon>
        <taxon>Bacteroidales</taxon>
        <taxon>Bacteroidaceae</taxon>
        <taxon>Bacteroides</taxon>
    </lineage>
</organism>
<accession>A0A412IN15</accession>
<dbReference type="InterPro" id="IPR015943">
    <property type="entry name" value="WD40/YVTN_repeat-like_dom_sf"/>
</dbReference>
<dbReference type="PANTHER" id="PTHR47197">
    <property type="entry name" value="PROTEIN NIRF"/>
    <property type="match status" value="1"/>
</dbReference>
<dbReference type="SUPFAM" id="SSF63825">
    <property type="entry name" value="YWTD domain"/>
    <property type="match status" value="2"/>
</dbReference>
<dbReference type="Pfam" id="PF16819">
    <property type="entry name" value="DUF5074"/>
    <property type="match status" value="1"/>
</dbReference>
<dbReference type="PROSITE" id="PS51257">
    <property type="entry name" value="PROKAR_LIPOPROTEIN"/>
    <property type="match status" value="1"/>
</dbReference>
<proteinExistence type="predicted"/>
<comment type="caution">
    <text evidence="1">The sequence shown here is derived from an EMBL/GenBank/DDBJ whole genome shotgun (WGS) entry which is preliminary data.</text>
</comment>